<evidence type="ECO:0000256" key="6">
    <source>
        <dbReference type="ARBA" id="ARBA00022833"/>
    </source>
</evidence>
<dbReference type="AlphaFoldDB" id="A0A068R120"/>
<dbReference type="Proteomes" id="UP000032735">
    <property type="component" value="Chromosome"/>
</dbReference>
<dbReference type="PANTHER" id="PTHR34858">
    <property type="entry name" value="CYSO-CYSTEINE PEPTIDASE"/>
    <property type="match status" value="1"/>
</dbReference>
<dbReference type="InterPro" id="IPR037518">
    <property type="entry name" value="MPN"/>
</dbReference>
<dbReference type="GO" id="GO:0008270">
    <property type="term" value="F:zinc ion binding"/>
    <property type="evidence" value="ECO:0007669"/>
    <property type="project" value="TreeGrafter"/>
</dbReference>
<keyword evidence="7" id="KW-0482">Metalloprotease</keyword>
<reference evidence="10 11" key="1">
    <citation type="submission" date="2013-07" db="EMBL/GenBank/DDBJ databases">
        <authorList>
            <person name="Genoscope - CEA"/>
        </authorList>
    </citation>
    <scope>NUCLEOTIDE SEQUENCE [LARGE SCALE GENOMIC DNA]</scope>
    <source>
        <strain evidence="10 11">G6</strain>
    </source>
</reference>
<name>A0A068R120_9GAMM</name>
<evidence type="ECO:0000313" key="11">
    <source>
        <dbReference type="Proteomes" id="UP000032735"/>
    </source>
</evidence>
<evidence type="ECO:0000256" key="5">
    <source>
        <dbReference type="ARBA" id="ARBA00022807"/>
    </source>
</evidence>
<dbReference type="PROSITE" id="PS51935">
    <property type="entry name" value="NLPC_P60"/>
    <property type="match status" value="1"/>
</dbReference>
<keyword evidence="3" id="KW-0479">Metal-binding</keyword>
<dbReference type="GO" id="GO:0008234">
    <property type="term" value="F:cysteine-type peptidase activity"/>
    <property type="evidence" value="ECO:0007669"/>
    <property type="project" value="UniProtKB-KW"/>
</dbReference>
<dbReference type="KEGG" id="xpo:XPG1_0961"/>
<dbReference type="PROSITE" id="PS50249">
    <property type="entry name" value="MPN"/>
    <property type="match status" value="1"/>
</dbReference>
<evidence type="ECO:0000256" key="4">
    <source>
        <dbReference type="ARBA" id="ARBA00022801"/>
    </source>
</evidence>
<evidence type="ECO:0000256" key="1">
    <source>
        <dbReference type="ARBA" id="ARBA00007074"/>
    </source>
</evidence>
<dbReference type="SUPFAM" id="SSF102712">
    <property type="entry name" value="JAB1/MPN domain"/>
    <property type="match status" value="1"/>
</dbReference>
<dbReference type="Gene3D" id="3.90.1720.10">
    <property type="entry name" value="endopeptidase domain like (from Nostoc punctiforme)"/>
    <property type="match status" value="1"/>
</dbReference>
<protein>
    <submittedName>
        <fullName evidence="10">Putative phage minor tail protein ( phage tail protein)</fullName>
    </submittedName>
</protein>
<feature type="domain" description="MPN" evidence="8">
    <location>
        <begin position="1"/>
        <end position="130"/>
    </location>
</feature>
<evidence type="ECO:0000259" key="9">
    <source>
        <dbReference type="PROSITE" id="PS51935"/>
    </source>
</evidence>
<keyword evidence="11" id="KW-1185">Reference proteome</keyword>
<evidence type="ECO:0000259" key="8">
    <source>
        <dbReference type="PROSITE" id="PS50249"/>
    </source>
</evidence>
<dbReference type="PANTHER" id="PTHR34858:SF1">
    <property type="entry name" value="CYSO-CYSTEINE PEPTIDASE"/>
    <property type="match status" value="1"/>
</dbReference>
<dbReference type="Gene3D" id="3.40.140.10">
    <property type="entry name" value="Cytidine Deaminase, domain 2"/>
    <property type="match status" value="1"/>
</dbReference>
<dbReference type="InterPro" id="IPR028090">
    <property type="entry name" value="JAB_dom_prok"/>
</dbReference>
<evidence type="ECO:0000256" key="7">
    <source>
        <dbReference type="ARBA" id="ARBA00023049"/>
    </source>
</evidence>
<organism evidence="10 11">
    <name type="scientific">Xenorhabdus poinarii G6</name>
    <dbReference type="NCBI Taxonomy" id="1354304"/>
    <lineage>
        <taxon>Bacteria</taxon>
        <taxon>Pseudomonadati</taxon>
        <taxon>Pseudomonadota</taxon>
        <taxon>Gammaproteobacteria</taxon>
        <taxon>Enterobacterales</taxon>
        <taxon>Morganellaceae</taxon>
        <taxon>Xenorhabdus</taxon>
    </lineage>
</organism>
<comment type="similarity">
    <text evidence="1">Belongs to the peptidase C40 family.</text>
</comment>
<dbReference type="InterPro" id="IPR000064">
    <property type="entry name" value="NLP_P60_dom"/>
</dbReference>
<dbReference type="InterPro" id="IPR038765">
    <property type="entry name" value="Papain-like_cys_pep_sf"/>
</dbReference>
<dbReference type="OrthoDB" id="1494599at2"/>
<dbReference type="STRING" id="1354304.XPG1_0961"/>
<dbReference type="GO" id="GO:0006508">
    <property type="term" value="P:proteolysis"/>
    <property type="evidence" value="ECO:0007669"/>
    <property type="project" value="UniProtKB-KW"/>
</dbReference>
<dbReference type="RefSeq" id="WP_045957975.1">
    <property type="nucleotide sequence ID" value="NZ_FO704551.1"/>
</dbReference>
<dbReference type="SMART" id="SM00232">
    <property type="entry name" value="JAB_MPN"/>
    <property type="match status" value="1"/>
</dbReference>
<proteinExistence type="inferred from homology"/>
<dbReference type="Pfam" id="PF14464">
    <property type="entry name" value="Prok-JAB"/>
    <property type="match status" value="1"/>
</dbReference>
<keyword evidence="6" id="KW-0862">Zinc</keyword>
<keyword evidence="5" id="KW-0788">Thiol protease</keyword>
<sequence length="241" mass="27610">MRPHIIQSILEHAQAEYPNECCGVIAQKSRVEKYFPCRNLSNNPTEQFQLAPDDYLAASIWGTITGIVHSHPDATTQPSDLDEAQCDFTELPWHIVSWPEGDFRTIYPREDLPLVGRPFVLGIYDCYGLIMSYYRQQYSIELQDYRVDYPWWERGENRYIENVENAGFSEITGAPQAGDVVLMQVQADVPNHAGILLEGNLLLHHLYGQLSQKVPYGGYWKDRTIKVVRYGGNNSCYSDND</sequence>
<evidence type="ECO:0000313" key="10">
    <source>
        <dbReference type="EMBL" id="CDG20616.1"/>
    </source>
</evidence>
<dbReference type="Pfam" id="PF00877">
    <property type="entry name" value="NLPC_P60"/>
    <property type="match status" value="1"/>
</dbReference>
<dbReference type="CDD" id="cd08073">
    <property type="entry name" value="MPN_NLPC_P60"/>
    <property type="match status" value="1"/>
</dbReference>
<gene>
    <name evidence="10" type="ORF">XPG1_0961</name>
</gene>
<dbReference type="InterPro" id="IPR000555">
    <property type="entry name" value="JAMM/MPN+_dom"/>
</dbReference>
<dbReference type="GO" id="GO:0008235">
    <property type="term" value="F:metalloexopeptidase activity"/>
    <property type="evidence" value="ECO:0007669"/>
    <property type="project" value="TreeGrafter"/>
</dbReference>
<feature type="domain" description="NlpC/P60" evidence="9">
    <location>
        <begin position="96"/>
        <end position="231"/>
    </location>
</feature>
<keyword evidence="4" id="KW-0378">Hydrolase</keyword>
<keyword evidence="2" id="KW-0645">Protease</keyword>
<dbReference type="SUPFAM" id="SSF54001">
    <property type="entry name" value="Cysteine proteinases"/>
    <property type="match status" value="1"/>
</dbReference>
<accession>A0A068R120</accession>
<evidence type="ECO:0000256" key="3">
    <source>
        <dbReference type="ARBA" id="ARBA00022723"/>
    </source>
</evidence>
<dbReference type="InterPro" id="IPR051929">
    <property type="entry name" value="VirAsm_ModProt"/>
</dbReference>
<evidence type="ECO:0000256" key="2">
    <source>
        <dbReference type="ARBA" id="ARBA00022670"/>
    </source>
</evidence>
<dbReference type="HOGENOM" id="CLU_071796_0_1_6"/>
<dbReference type="EMBL" id="FO704551">
    <property type="protein sequence ID" value="CDG20616.1"/>
    <property type="molecule type" value="Genomic_DNA"/>
</dbReference>